<dbReference type="InterPro" id="IPR003661">
    <property type="entry name" value="HisK_dim/P_dom"/>
</dbReference>
<protein>
    <recommendedName>
        <fullName evidence="3">histidine kinase</fullName>
        <ecNumber evidence="3">2.7.13.3</ecNumber>
    </recommendedName>
</protein>
<evidence type="ECO:0000259" key="13">
    <source>
        <dbReference type="PROSITE" id="PS50109"/>
    </source>
</evidence>
<evidence type="ECO:0000256" key="4">
    <source>
        <dbReference type="ARBA" id="ARBA00022475"/>
    </source>
</evidence>
<dbReference type="CDD" id="cd06225">
    <property type="entry name" value="HAMP"/>
    <property type="match status" value="1"/>
</dbReference>
<keyword evidence="5" id="KW-0597">Phosphoprotein</keyword>
<dbReference type="Proteomes" id="UP000245202">
    <property type="component" value="Unassembled WGS sequence"/>
</dbReference>
<dbReference type="PANTHER" id="PTHR45453">
    <property type="entry name" value="PHOSPHATE REGULON SENSOR PROTEIN PHOR"/>
    <property type="match status" value="1"/>
</dbReference>
<dbReference type="GO" id="GO:0005524">
    <property type="term" value="F:ATP binding"/>
    <property type="evidence" value="ECO:0007669"/>
    <property type="project" value="UniProtKB-KW"/>
</dbReference>
<dbReference type="CDD" id="cd16922">
    <property type="entry name" value="HATPase_EvgS-ArcB-TorS-like"/>
    <property type="match status" value="1"/>
</dbReference>
<evidence type="ECO:0000256" key="8">
    <source>
        <dbReference type="ARBA" id="ARBA00022777"/>
    </source>
</evidence>
<reference evidence="15 16" key="1">
    <citation type="submission" date="2017-08" db="EMBL/GenBank/DDBJ databases">
        <title>Substantial Increase in Enzyme Production by Combined Drug-Resistance Mutations in Paenibacillus agaridevorans.</title>
        <authorList>
            <person name="Tanaka Y."/>
            <person name="Funane K."/>
            <person name="Hosaka T."/>
            <person name="Shiwa Y."/>
            <person name="Fujita N."/>
            <person name="Miyazaki T."/>
            <person name="Yoshikawa H."/>
            <person name="Murakami K."/>
            <person name="Kasahara K."/>
            <person name="Inaoka T."/>
            <person name="Hiraga Y."/>
            <person name="Ochi K."/>
        </authorList>
    </citation>
    <scope>NUCLEOTIDE SEQUENCE [LARGE SCALE GENOMIC DNA]</scope>
    <source>
        <strain evidence="15 16">T-3040</strain>
    </source>
</reference>
<dbReference type="Gene3D" id="6.10.340.10">
    <property type="match status" value="1"/>
</dbReference>
<dbReference type="InterPro" id="IPR005467">
    <property type="entry name" value="His_kinase_dom"/>
</dbReference>
<dbReference type="SMART" id="SM00388">
    <property type="entry name" value="HisKA"/>
    <property type="match status" value="1"/>
</dbReference>
<gene>
    <name evidence="15" type="ORF">PAT3040_03378</name>
</gene>
<evidence type="ECO:0000256" key="1">
    <source>
        <dbReference type="ARBA" id="ARBA00000085"/>
    </source>
</evidence>
<dbReference type="CDD" id="cd00082">
    <property type="entry name" value="HisKA"/>
    <property type="match status" value="1"/>
</dbReference>
<evidence type="ECO:0000256" key="3">
    <source>
        <dbReference type="ARBA" id="ARBA00012438"/>
    </source>
</evidence>
<evidence type="ECO:0000256" key="6">
    <source>
        <dbReference type="ARBA" id="ARBA00022679"/>
    </source>
</evidence>
<dbReference type="GO" id="GO:0004721">
    <property type="term" value="F:phosphoprotein phosphatase activity"/>
    <property type="evidence" value="ECO:0007669"/>
    <property type="project" value="TreeGrafter"/>
</dbReference>
<dbReference type="FunFam" id="3.30.565.10:FF:000006">
    <property type="entry name" value="Sensor histidine kinase WalK"/>
    <property type="match status" value="1"/>
</dbReference>
<dbReference type="SUPFAM" id="SSF55874">
    <property type="entry name" value="ATPase domain of HSP90 chaperone/DNA topoisomerase II/histidine kinase"/>
    <property type="match status" value="1"/>
</dbReference>
<accession>A0A2R5EZG2</accession>
<dbReference type="EMBL" id="BDQX01000171">
    <property type="protein sequence ID" value="GBG08781.1"/>
    <property type="molecule type" value="Genomic_DNA"/>
</dbReference>
<feature type="transmembrane region" description="Helical" evidence="12">
    <location>
        <begin position="9"/>
        <end position="30"/>
    </location>
</feature>
<organism evidence="15 16">
    <name type="scientific">Paenibacillus agaridevorans</name>
    <dbReference type="NCBI Taxonomy" id="171404"/>
    <lineage>
        <taxon>Bacteria</taxon>
        <taxon>Bacillati</taxon>
        <taxon>Bacillota</taxon>
        <taxon>Bacilli</taxon>
        <taxon>Bacillales</taxon>
        <taxon>Paenibacillaceae</taxon>
        <taxon>Paenibacillus</taxon>
    </lineage>
</organism>
<dbReference type="Gene3D" id="1.10.287.130">
    <property type="match status" value="1"/>
</dbReference>
<keyword evidence="4" id="KW-1003">Cell membrane</keyword>
<dbReference type="RefSeq" id="WP_108993640.1">
    <property type="nucleotide sequence ID" value="NZ_BDQX01000171.1"/>
</dbReference>
<keyword evidence="12" id="KW-1133">Transmembrane helix</keyword>
<dbReference type="InterPro" id="IPR036097">
    <property type="entry name" value="HisK_dim/P_sf"/>
</dbReference>
<comment type="catalytic activity">
    <reaction evidence="1">
        <text>ATP + protein L-histidine = ADP + protein N-phospho-L-histidine.</text>
        <dbReference type="EC" id="2.7.13.3"/>
    </reaction>
</comment>
<proteinExistence type="predicted"/>
<dbReference type="SUPFAM" id="SSF47384">
    <property type="entry name" value="Homodimeric domain of signal transducing histidine kinase"/>
    <property type="match status" value="1"/>
</dbReference>
<sequence>MNRRLYSRLAFIIIGTAVGIVLVSSAVLIITTHYHFQMYQSQASVVGHDLIELNYHLELALLQTIIWTCIVSIVLAIVLGFYVAKRISSPLVHMKHVAEKMTVGEWHARVSLSGTDELAELGRSINTLAAQLQHQEQLRVTMTENIAHELRTPLTTLKSHMRALEDGIWEPTPARIHTCYEEIERLTELVAELEDLNQLESPGFQLVRKEVRLVEVIEHAVNLVDASYREKHVRLGYSVDPDIRALIDHDRMIQVLVNLLSNALKFTSEHGEVNISAAEEQAEIRIVVEDSGEGIPPEDLPNVFERFYRADKSRSRRIGGSGLGLTIVKQLIAAHDGRIKVESEKGTIFTIRLPKLLNESTQVLQKYKVD</sequence>
<keyword evidence="10" id="KW-0902">Two-component regulatory system</keyword>
<comment type="subcellular location">
    <subcellularLocation>
        <location evidence="2">Cell membrane</location>
        <topology evidence="2">Multi-pass membrane protein</topology>
    </subcellularLocation>
</comment>
<evidence type="ECO:0000256" key="5">
    <source>
        <dbReference type="ARBA" id="ARBA00022553"/>
    </source>
</evidence>
<comment type="caution">
    <text evidence="15">The sequence shown here is derived from an EMBL/GenBank/DDBJ whole genome shotgun (WGS) entry which is preliminary data.</text>
</comment>
<feature type="transmembrane region" description="Helical" evidence="12">
    <location>
        <begin position="65"/>
        <end position="84"/>
    </location>
</feature>
<evidence type="ECO:0000256" key="7">
    <source>
        <dbReference type="ARBA" id="ARBA00022741"/>
    </source>
</evidence>
<keyword evidence="11 12" id="KW-0472">Membrane</keyword>
<dbReference type="GO" id="GO:0000155">
    <property type="term" value="F:phosphorelay sensor kinase activity"/>
    <property type="evidence" value="ECO:0007669"/>
    <property type="project" value="InterPro"/>
</dbReference>
<dbReference type="Pfam" id="PF02518">
    <property type="entry name" value="HATPase_c"/>
    <property type="match status" value="1"/>
</dbReference>
<dbReference type="SMART" id="SM00304">
    <property type="entry name" value="HAMP"/>
    <property type="match status" value="1"/>
</dbReference>
<name>A0A2R5EZG2_9BACL</name>
<keyword evidence="9" id="KW-0067">ATP-binding</keyword>
<keyword evidence="8 15" id="KW-0418">Kinase</keyword>
<evidence type="ECO:0000256" key="12">
    <source>
        <dbReference type="SAM" id="Phobius"/>
    </source>
</evidence>
<dbReference type="InterPro" id="IPR036890">
    <property type="entry name" value="HATPase_C_sf"/>
</dbReference>
<dbReference type="InterPro" id="IPR003594">
    <property type="entry name" value="HATPase_dom"/>
</dbReference>
<evidence type="ECO:0000256" key="9">
    <source>
        <dbReference type="ARBA" id="ARBA00022840"/>
    </source>
</evidence>
<dbReference type="GO" id="GO:0016036">
    <property type="term" value="P:cellular response to phosphate starvation"/>
    <property type="evidence" value="ECO:0007669"/>
    <property type="project" value="TreeGrafter"/>
</dbReference>
<keyword evidence="6" id="KW-0808">Transferase</keyword>
<dbReference type="PROSITE" id="PS50885">
    <property type="entry name" value="HAMP"/>
    <property type="match status" value="1"/>
</dbReference>
<keyword evidence="16" id="KW-1185">Reference proteome</keyword>
<dbReference type="InterPro" id="IPR050351">
    <property type="entry name" value="BphY/WalK/GraS-like"/>
</dbReference>
<dbReference type="EC" id="2.7.13.3" evidence="3"/>
<dbReference type="PROSITE" id="PS50109">
    <property type="entry name" value="HIS_KIN"/>
    <property type="match status" value="1"/>
</dbReference>
<evidence type="ECO:0000259" key="14">
    <source>
        <dbReference type="PROSITE" id="PS50885"/>
    </source>
</evidence>
<dbReference type="InterPro" id="IPR003660">
    <property type="entry name" value="HAMP_dom"/>
</dbReference>
<dbReference type="Pfam" id="PF00512">
    <property type="entry name" value="HisKA"/>
    <property type="match status" value="1"/>
</dbReference>
<feature type="domain" description="Histidine kinase" evidence="13">
    <location>
        <begin position="145"/>
        <end position="357"/>
    </location>
</feature>
<dbReference type="Pfam" id="PF00672">
    <property type="entry name" value="HAMP"/>
    <property type="match status" value="1"/>
</dbReference>
<keyword evidence="7" id="KW-0547">Nucleotide-binding</keyword>
<dbReference type="Gene3D" id="3.30.565.10">
    <property type="entry name" value="Histidine kinase-like ATPase, C-terminal domain"/>
    <property type="match status" value="1"/>
</dbReference>
<evidence type="ECO:0000256" key="11">
    <source>
        <dbReference type="ARBA" id="ARBA00023136"/>
    </source>
</evidence>
<keyword evidence="12" id="KW-0812">Transmembrane</keyword>
<feature type="domain" description="HAMP" evidence="14">
    <location>
        <begin position="85"/>
        <end position="137"/>
    </location>
</feature>
<dbReference type="PRINTS" id="PR00344">
    <property type="entry name" value="BCTRLSENSOR"/>
</dbReference>
<dbReference type="AlphaFoldDB" id="A0A2R5EZG2"/>
<dbReference type="SMART" id="SM00387">
    <property type="entry name" value="HATPase_c"/>
    <property type="match status" value="1"/>
</dbReference>
<dbReference type="PANTHER" id="PTHR45453:SF1">
    <property type="entry name" value="PHOSPHATE REGULON SENSOR PROTEIN PHOR"/>
    <property type="match status" value="1"/>
</dbReference>
<evidence type="ECO:0000256" key="2">
    <source>
        <dbReference type="ARBA" id="ARBA00004651"/>
    </source>
</evidence>
<evidence type="ECO:0000313" key="16">
    <source>
        <dbReference type="Proteomes" id="UP000245202"/>
    </source>
</evidence>
<dbReference type="InterPro" id="IPR004358">
    <property type="entry name" value="Sig_transdc_His_kin-like_C"/>
</dbReference>
<dbReference type="GO" id="GO:0005886">
    <property type="term" value="C:plasma membrane"/>
    <property type="evidence" value="ECO:0007669"/>
    <property type="project" value="UniProtKB-SubCell"/>
</dbReference>
<evidence type="ECO:0000256" key="10">
    <source>
        <dbReference type="ARBA" id="ARBA00023012"/>
    </source>
</evidence>
<dbReference type="SUPFAM" id="SSF158472">
    <property type="entry name" value="HAMP domain-like"/>
    <property type="match status" value="1"/>
</dbReference>
<evidence type="ECO:0000313" key="15">
    <source>
        <dbReference type="EMBL" id="GBG08781.1"/>
    </source>
</evidence>